<dbReference type="InterPro" id="IPR050269">
    <property type="entry name" value="ComplexI_Subunit6"/>
</dbReference>
<gene>
    <name evidence="17" type="primary">ND6</name>
</gene>
<evidence type="ECO:0000256" key="11">
    <source>
        <dbReference type="ARBA" id="ARBA00023027"/>
    </source>
</evidence>
<keyword evidence="9" id="KW-0249">Electron transport</keyword>
<keyword evidence="7 16" id="KW-0812">Transmembrane</keyword>
<feature type="transmembrane region" description="Helical" evidence="16">
    <location>
        <begin position="12"/>
        <end position="34"/>
    </location>
</feature>
<dbReference type="PANTHER" id="PTHR11435:SF1">
    <property type="entry name" value="NADH-UBIQUINONE OXIDOREDUCTASE CHAIN 6"/>
    <property type="match status" value="1"/>
</dbReference>
<evidence type="ECO:0000256" key="12">
    <source>
        <dbReference type="ARBA" id="ARBA00023128"/>
    </source>
</evidence>
<evidence type="ECO:0000256" key="2">
    <source>
        <dbReference type="ARBA" id="ARBA00005698"/>
    </source>
</evidence>
<comment type="subcellular location">
    <subcellularLocation>
        <location evidence="1">Mitochondrion membrane</location>
        <topology evidence="1">Multi-pass membrane protein</topology>
    </subcellularLocation>
</comment>
<feature type="transmembrane region" description="Helical" evidence="16">
    <location>
        <begin position="72"/>
        <end position="91"/>
    </location>
</feature>
<feature type="transmembrane region" description="Helical" evidence="16">
    <location>
        <begin position="103"/>
        <end position="126"/>
    </location>
</feature>
<keyword evidence="10 16" id="KW-1133">Transmembrane helix</keyword>
<evidence type="ECO:0000256" key="13">
    <source>
        <dbReference type="ARBA" id="ARBA00023136"/>
    </source>
</evidence>
<keyword evidence="11" id="KW-0520">NAD</keyword>
<dbReference type="PANTHER" id="PTHR11435">
    <property type="entry name" value="NADH UBIQUINONE OXIDOREDUCTASE SUBUNIT ND6"/>
    <property type="match status" value="1"/>
</dbReference>
<accession>A0A1W6Q593</accession>
<comment type="catalytic activity">
    <reaction evidence="15">
        <text>a ubiquinone + NADH + 5 H(+)(in) = a ubiquinol + NAD(+) + 4 H(+)(out)</text>
        <dbReference type="Rhea" id="RHEA:29091"/>
        <dbReference type="Rhea" id="RHEA-COMP:9565"/>
        <dbReference type="Rhea" id="RHEA-COMP:9566"/>
        <dbReference type="ChEBI" id="CHEBI:15378"/>
        <dbReference type="ChEBI" id="CHEBI:16389"/>
        <dbReference type="ChEBI" id="CHEBI:17976"/>
        <dbReference type="ChEBI" id="CHEBI:57540"/>
        <dbReference type="ChEBI" id="CHEBI:57945"/>
        <dbReference type="EC" id="7.1.1.2"/>
    </reaction>
</comment>
<evidence type="ECO:0000256" key="15">
    <source>
        <dbReference type="ARBA" id="ARBA00049551"/>
    </source>
</evidence>
<evidence type="ECO:0000256" key="8">
    <source>
        <dbReference type="ARBA" id="ARBA00022967"/>
    </source>
</evidence>
<comment type="similarity">
    <text evidence="2">Belongs to the complex I subunit 6 family.</text>
</comment>
<evidence type="ECO:0000313" key="17">
    <source>
        <dbReference type="EMBL" id="ARO34916.1"/>
    </source>
</evidence>
<keyword evidence="5" id="KW-0813">Transport</keyword>
<dbReference type="GO" id="GO:0008137">
    <property type="term" value="F:NADH dehydrogenase (ubiquinone) activity"/>
    <property type="evidence" value="ECO:0007669"/>
    <property type="project" value="UniProtKB-EC"/>
</dbReference>
<geneLocation type="mitochondrion" evidence="17"/>
<evidence type="ECO:0000256" key="10">
    <source>
        <dbReference type="ARBA" id="ARBA00022989"/>
    </source>
</evidence>
<feature type="transmembrane region" description="Helical" evidence="16">
    <location>
        <begin position="162"/>
        <end position="182"/>
    </location>
</feature>
<evidence type="ECO:0000256" key="3">
    <source>
        <dbReference type="ARBA" id="ARBA00012944"/>
    </source>
</evidence>
<evidence type="ECO:0000256" key="9">
    <source>
        <dbReference type="ARBA" id="ARBA00022982"/>
    </source>
</evidence>
<protein>
    <recommendedName>
        <fullName evidence="4">NADH-ubiquinone oxidoreductase chain 6</fullName>
        <ecNumber evidence="3">7.1.1.2</ecNumber>
    </recommendedName>
    <alternativeName>
        <fullName evidence="14">NADH dehydrogenase subunit 6</fullName>
    </alternativeName>
</protein>
<feature type="transmembrane region" description="Helical" evidence="16">
    <location>
        <begin position="46"/>
        <end position="66"/>
    </location>
</feature>
<dbReference type="AlphaFoldDB" id="A0A1W6Q593"/>
<sequence length="196" mass="23444">MLMNMFLLINKFYMLNYLIIKILIIYLPIILAIIPLFHKSIHPVSMMIYLILFTIFNCLKMSILFLNSWFSYMLFLTMIGGLLILFLYFVATSSNEKIKSFKLNYFLIKITSMSIMMVIMSIMFYFDTFSILSIDNITNQSMFMKNNWSNINHFNSSQMFNLTYKITLIMMIYLLFTLFTLMKMCMKMYGPLRQYS</sequence>
<proteinExistence type="inferred from homology"/>
<keyword evidence="13 16" id="KW-0472">Membrane</keyword>
<organism evidence="17">
    <name type="scientific">Phylloecus linearis</name>
    <dbReference type="NCBI Taxonomy" id="2816400"/>
    <lineage>
        <taxon>Eukaryota</taxon>
        <taxon>Metazoa</taxon>
        <taxon>Ecdysozoa</taxon>
        <taxon>Arthropoda</taxon>
        <taxon>Hexapoda</taxon>
        <taxon>Insecta</taxon>
        <taxon>Pterygota</taxon>
        <taxon>Neoptera</taxon>
        <taxon>Endopterygota</taxon>
        <taxon>Hymenoptera</taxon>
        <taxon>Cephoidea</taxon>
        <taxon>Cephidae</taxon>
        <taxon>Phylloecus</taxon>
    </lineage>
</organism>
<evidence type="ECO:0000256" key="16">
    <source>
        <dbReference type="SAM" id="Phobius"/>
    </source>
</evidence>
<dbReference type="EMBL" id="KX907843">
    <property type="protein sequence ID" value="ARO34916.1"/>
    <property type="molecule type" value="Genomic_DNA"/>
</dbReference>
<name>A0A1W6Q593_9HYME</name>
<keyword evidence="12 17" id="KW-0496">Mitochondrion</keyword>
<evidence type="ECO:0000256" key="14">
    <source>
        <dbReference type="ARBA" id="ARBA00031019"/>
    </source>
</evidence>
<dbReference type="GO" id="GO:0031966">
    <property type="term" value="C:mitochondrial membrane"/>
    <property type="evidence" value="ECO:0007669"/>
    <property type="project" value="UniProtKB-SubCell"/>
</dbReference>
<evidence type="ECO:0000256" key="7">
    <source>
        <dbReference type="ARBA" id="ARBA00022692"/>
    </source>
</evidence>
<keyword evidence="6" id="KW-0679">Respiratory chain</keyword>
<keyword evidence="8" id="KW-1278">Translocase</keyword>
<evidence type="ECO:0000256" key="5">
    <source>
        <dbReference type="ARBA" id="ARBA00022448"/>
    </source>
</evidence>
<dbReference type="EC" id="7.1.1.2" evidence="3"/>
<reference evidence="17" key="1">
    <citation type="submission" date="2016-09" db="EMBL/GenBank/DDBJ databases">
        <title>The phylogeny and evolutionary history of the subfamily Cephinae (Hymenoptera: Cephidae) inferred from mitogenomes.</title>
        <authorList>
            <person name="Korkmaz E.M."/>
            <person name="Dogan O."/>
            <person name="Durel B.S."/>
            <person name="Budak M."/>
            <person name="Basibuyuk H.H."/>
        </authorList>
    </citation>
    <scope>NUCLEOTIDE SEQUENCE</scope>
</reference>
<evidence type="ECO:0000256" key="1">
    <source>
        <dbReference type="ARBA" id="ARBA00004225"/>
    </source>
</evidence>
<evidence type="ECO:0000256" key="6">
    <source>
        <dbReference type="ARBA" id="ARBA00022660"/>
    </source>
</evidence>
<evidence type="ECO:0000256" key="4">
    <source>
        <dbReference type="ARBA" id="ARBA00021095"/>
    </source>
</evidence>